<comment type="subunit">
    <text evidence="7">Subunit of the heterotrimeric GatCAB amidotransferase (AdT) complex, composed of A, B and C subunits.</text>
</comment>
<evidence type="ECO:0000256" key="1">
    <source>
        <dbReference type="ARBA" id="ARBA00008069"/>
    </source>
</evidence>
<feature type="active site" description="Charge relay system" evidence="7">
    <location>
        <position position="127"/>
    </location>
</feature>
<name>A4RSS0_OSTLU</name>
<dbReference type="GO" id="GO:0070681">
    <property type="term" value="P:glutaminyl-tRNAGln biosynthesis via transamidation"/>
    <property type="evidence" value="ECO:0007669"/>
    <property type="project" value="UniProtKB-UniRule"/>
</dbReference>
<evidence type="ECO:0000313" key="11">
    <source>
        <dbReference type="Proteomes" id="UP000001568"/>
    </source>
</evidence>
<dbReference type="GO" id="GO:0016740">
    <property type="term" value="F:transferase activity"/>
    <property type="evidence" value="ECO:0007669"/>
    <property type="project" value="UniProtKB-KW"/>
</dbReference>
<dbReference type="AlphaFoldDB" id="A4RSS0"/>
<comment type="catalytic activity">
    <reaction evidence="6 7">
        <text>L-glutamyl-tRNA(Gln) + L-glutamine + ATP + H2O = L-glutaminyl-tRNA(Gln) + L-glutamate + ADP + phosphate + H(+)</text>
        <dbReference type="Rhea" id="RHEA:17521"/>
        <dbReference type="Rhea" id="RHEA-COMP:9681"/>
        <dbReference type="Rhea" id="RHEA-COMP:9684"/>
        <dbReference type="ChEBI" id="CHEBI:15377"/>
        <dbReference type="ChEBI" id="CHEBI:15378"/>
        <dbReference type="ChEBI" id="CHEBI:29985"/>
        <dbReference type="ChEBI" id="CHEBI:30616"/>
        <dbReference type="ChEBI" id="CHEBI:43474"/>
        <dbReference type="ChEBI" id="CHEBI:58359"/>
        <dbReference type="ChEBI" id="CHEBI:78520"/>
        <dbReference type="ChEBI" id="CHEBI:78521"/>
        <dbReference type="ChEBI" id="CHEBI:456216"/>
        <dbReference type="EC" id="6.3.5.7"/>
    </reaction>
</comment>
<feature type="region of interest" description="Disordered" evidence="8">
    <location>
        <begin position="1"/>
        <end position="38"/>
    </location>
</feature>
<dbReference type="Gramene" id="ABO94490">
    <property type="protein sequence ID" value="ABO94490"/>
    <property type="gene ID" value="OSTLU_119596"/>
</dbReference>
<proteinExistence type="inferred from homology"/>
<dbReference type="Proteomes" id="UP000001568">
    <property type="component" value="Chromosome 2"/>
</dbReference>
<keyword evidence="7" id="KW-0150">Chloroplast</keyword>
<dbReference type="GO" id="GO:0005739">
    <property type="term" value="C:mitochondrion"/>
    <property type="evidence" value="ECO:0007669"/>
    <property type="project" value="UniProtKB-SubCell"/>
</dbReference>
<dbReference type="GO" id="GO:0030956">
    <property type="term" value="C:glutamyl-tRNA(Gln) amidotransferase complex"/>
    <property type="evidence" value="ECO:0007669"/>
    <property type="project" value="UniProtKB-UniRule"/>
</dbReference>
<comment type="miscellaneous">
    <text evidence="7">This protein may be expected to contain an N-terminal transit peptide but none has been predicted.</text>
</comment>
<keyword evidence="3 7" id="KW-0547">Nucleotide-binding</keyword>
<dbReference type="SUPFAM" id="SSF75304">
    <property type="entry name" value="Amidase signature (AS) enzymes"/>
    <property type="match status" value="1"/>
</dbReference>
<keyword evidence="7" id="KW-0496">Mitochondrion</keyword>
<dbReference type="eggNOG" id="KOG1211">
    <property type="taxonomic scope" value="Eukaryota"/>
</dbReference>
<protein>
    <recommendedName>
        <fullName evidence="7">Glutamyl-tRNA(Gln) amidotransferase subunit A, chloroplastic/mitochondrial</fullName>
        <shortName evidence="7">Glu-AdT subunit A</shortName>
        <ecNumber evidence="7">6.3.5.7</ecNumber>
    </recommendedName>
</protein>
<keyword evidence="2 7" id="KW-0436">Ligase</keyword>
<dbReference type="PANTHER" id="PTHR11895:SF7">
    <property type="entry name" value="GLUTAMYL-TRNA(GLN) AMIDOTRANSFERASE SUBUNIT A, MITOCHONDRIAL"/>
    <property type="match status" value="1"/>
</dbReference>
<organism evidence="10 11">
    <name type="scientific">Ostreococcus lucimarinus (strain CCE9901)</name>
    <dbReference type="NCBI Taxonomy" id="436017"/>
    <lineage>
        <taxon>Eukaryota</taxon>
        <taxon>Viridiplantae</taxon>
        <taxon>Chlorophyta</taxon>
        <taxon>Mamiellophyceae</taxon>
        <taxon>Mamiellales</taxon>
        <taxon>Bathycoccaceae</taxon>
        <taxon>Ostreococcus</taxon>
    </lineage>
</organism>
<dbReference type="HAMAP" id="MF_00120">
    <property type="entry name" value="GatA"/>
    <property type="match status" value="1"/>
</dbReference>
<dbReference type="InterPro" id="IPR004412">
    <property type="entry name" value="GatA"/>
</dbReference>
<keyword evidence="11" id="KW-1185">Reference proteome</keyword>
<gene>
    <name evidence="10" type="primary">GatA</name>
    <name evidence="7" type="synonym">GATA</name>
    <name evidence="10" type="ORF">OSTLU_119596</name>
</gene>
<keyword evidence="5 7" id="KW-0648">Protein biosynthesis</keyword>
<evidence type="ECO:0000256" key="5">
    <source>
        <dbReference type="ARBA" id="ARBA00022917"/>
    </source>
</evidence>
<dbReference type="KEGG" id="olu:OSTLU_119596"/>
<evidence type="ECO:0000256" key="3">
    <source>
        <dbReference type="ARBA" id="ARBA00022741"/>
    </source>
</evidence>
<evidence type="ECO:0000256" key="2">
    <source>
        <dbReference type="ARBA" id="ARBA00022598"/>
    </source>
</evidence>
<dbReference type="GO" id="GO:0009570">
    <property type="term" value="C:chloroplast stroma"/>
    <property type="evidence" value="ECO:0007669"/>
    <property type="project" value="UniProtKB-SubCell"/>
</dbReference>
<dbReference type="Pfam" id="PF01425">
    <property type="entry name" value="Amidase"/>
    <property type="match status" value="1"/>
</dbReference>
<dbReference type="GeneID" id="5000211"/>
<dbReference type="GO" id="GO:0005524">
    <property type="term" value="F:ATP binding"/>
    <property type="evidence" value="ECO:0007669"/>
    <property type="project" value="UniProtKB-KW"/>
</dbReference>
<comment type="similarity">
    <text evidence="1 7">Belongs to the amidase family. GatA subfamily.</text>
</comment>
<dbReference type="EMBL" id="CP000582">
    <property type="protein sequence ID" value="ABO94490.1"/>
    <property type="molecule type" value="Genomic_DNA"/>
</dbReference>
<evidence type="ECO:0000259" key="9">
    <source>
        <dbReference type="Pfam" id="PF01425"/>
    </source>
</evidence>
<dbReference type="InterPro" id="IPR023631">
    <property type="entry name" value="Amidase_dom"/>
</dbReference>
<dbReference type="STRING" id="436017.A4RSS0"/>
<evidence type="ECO:0000256" key="6">
    <source>
        <dbReference type="ARBA" id="ARBA00047407"/>
    </source>
</evidence>
<dbReference type="InterPro" id="IPR000120">
    <property type="entry name" value="Amidase"/>
</dbReference>
<feature type="active site" description="Charge relay system" evidence="7">
    <location>
        <position position="202"/>
    </location>
</feature>
<feature type="domain" description="Amidase" evidence="9">
    <location>
        <begin position="72"/>
        <end position="529"/>
    </location>
</feature>
<comment type="subcellular location">
    <subcellularLocation>
        <location evidence="7">Mitochondrion</location>
    </subcellularLocation>
    <subcellularLocation>
        <location evidence="7">Plastid</location>
        <location evidence="7">Chloroplast stroma</location>
    </subcellularLocation>
</comment>
<dbReference type="OMA" id="QPASYCG"/>
<keyword evidence="10" id="KW-0808">Transferase</keyword>
<dbReference type="EC" id="6.3.5.7" evidence="7"/>
<dbReference type="InterPro" id="IPR036928">
    <property type="entry name" value="AS_sf"/>
</dbReference>
<dbReference type="PROSITE" id="PS00571">
    <property type="entry name" value="AMIDASES"/>
    <property type="match status" value="1"/>
</dbReference>
<evidence type="ECO:0000256" key="8">
    <source>
        <dbReference type="SAM" id="MobiDB-lite"/>
    </source>
</evidence>
<accession>A4RSS0</accession>
<evidence type="ECO:0000256" key="4">
    <source>
        <dbReference type="ARBA" id="ARBA00022840"/>
    </source>
</evidence>
<keyword evidence="4 7" id="KW-0067">ATP-binding</keyword>
<dbReference type="HOGENOM" id="CLU_009600_0_3_1"/>
<keyword evidence="7" id="KW-0934">Plastid</keyword>
<evidence type="ECO:0000313" key="10">
    <source>
        <dbReference type="EMBL" id="ABO94490.1"/>
    </source>
</evidence>
<dbReference type="GO" id="GO:0032543">
    <property type="term" value="P:mitochondrial translation"/>
    <property type="evidence" value="ECO:0007669"/>
    <property type="project" value="UniProtKB-UniRule"/>
</dbReference>
<feature type="active site" description="Acyl-ester intermediate" evidence="7">
    <location>
        <position position="226"/>
    </location>
</feature>
<dbReference type="RefSeq" id="XP_001416197.1">
    <property type="nucleotide sequence ID" value="XM_001416160.1"/>
</dbReference>
<comment type="function">
    <text evidence="7">Allows the formation of correctly charged Gln-tRNA(Gln) through the transamidation of misacylated Glu-tRNA(Gln) in chloroplasts and mitochondria. The reaction takes place in the presence of glutamine and ATP through an activated gamma-phospho-Glu-tRNA(Gln).</text>
</comment>
<feature type="compositionally biased region" description="Polar residues" evidence="8">
    <location>
        <begin position="15"/>
        <end position="24"/>
    </location>
</feature>
<dbReference type="GO" id="GO:0050567">
    <property type="term" value="F:glutaminyl-tRNA synthase (glutamine-hydrolyzing) activity"/>
    <property type="evidence" value="ECO:0007669"/>
    <property type="project" value="UniProtKB-UniRule"/>
</dbReference>
<dbReference type="Gene3D" id="3.90.1300.10">
    <property type="entry name" value="Amidase signature (AS) domain"/>
    <property type="match status" value="1"/>
</dbReference>
<dbReference type="OrthoDB" id="421993at2759"/>
<sequence>MRLNPCSCQGRPTGVSHTGRSSVPPSVRPRNTSFNSSSLLNSRQLARGEVRCASLIHNLSHALKSGKISAVELTSAYLDRIRSIDNTIGSFVQVDFAGAIEQAKQIDSRIATGQDLHILAGIPLAIKDNICHQDLSTTAGSNLLRAHQSSYDAEVVTVLKGCGSVLIGKTNMDEFGMGSTTETSANKATHNPWDLSRVPGGSSGGSAAAVAGQMCAGALGSDTGGSIRQPAAFCGVVGLKPTYGAISRHGLIAYCSTFDTIGPIGPTVQDVSYIFGALQKDGNIKKMRDTSLRHSSIIETSLPPQASLSCRPYEGRRFAVIAEAIDEGVADEVKFSFFDSVRHIESLGGVVDLVSCKTFQMGLPAYYVMAVSEASSNLARFDGVRVGNREASYESVTDSLVGHFRHSYLGPEVLRRILMGTYTLSSGYSDEYYARAKYAQRLVRDELISYLSQYDALLTPATPDVAYTRGSKIMDPLQMYTGDLMTVNVNLSGLPAIVVRSGVLTVAEGTHLPIGLQFIGKHFGEGELLQIAHIFEISLDSVTKFPDEEIFSWL</sequence>
<dbReference type="InterPro" id="IPR020556">
    <property type="entry name" value="Amidase_CS"/>
</dbReference>
<evidence type="ECO:0000256" key="7">
    <source>
        <dbReference type="HAMAP-Rule" id="MF_03150"/>
    </source>
</evidence>
<reference evidence="10 11" key="1">
    <citation type="journal article" date="2007" name="Proc. Natl. Acad. Sci. U.S.A.">
        <title>The tiny eukaryote Ostreococcus provides genomic insights into the paradox of plankton speciation.</title>
        <authorList>
            <person name="Palenik B."/>
            <person name="Grimwood J."/>
            <person name="Aerts A."/>
            <person name="Rouze P."/>
            <person name="Salamov A."/>
            <person name="Putnam N."/>
            <person name="Dupont C."/>
            <person name="Jorgensen R."/>
            <person name="Derelle E."/>
            <person name="Rombauts S."/>
            <person name="Zhou K."/>
            <person name="Otillar R."/>
            <person name="Merchant S.S."/>
            <person name="Podell S."/>
            <person name="Gaasterland T."/>
            <person name="Napoli C."/>
            <person name="Gendler K."/>
            <person name="Manuell A."/>
            <person name="Tai V."/>
            <person name="Vallon O."/>
            <person name="Piganeau G."/>
            <person name="Jancek S."/>
            <person name="Heijde M."/>
            <person name="Jabbari K."/>
            <person name="Bowler C."/>
            <person name="Lohr M."/>
            <person name="Robbens S."/>
            <person name="Werner G."/>
            <person name="Dubchak I."/>
            <person name="Pazour G.J."/>
            <person name="Ren Q."/>
            <person name="Paulsen I."/>
            <person name="Delwiche C."/>
            <person name="Schmutz J."/>
            <person name="Rokhsar D."/>
            <person name="Van de Peer Y."/>
            <person name="Moreau H."/>
            <person name="Grigoriev I.V."/>
        </authorList>
    </citation>
    <scope>NUCLEOTIDE SEQUENCE [LARGE SCALE GENOMIC DNA]</scope>
    <source>
        <strain evidence="10 11">CCE9901</strain>
    </source>
</reference>
<dbReference type="PANTHER" id="PTHR11895">
    <property type="entry name" value="TRANSAMIDASE"/>
    <property type="match status" value="1"/>
</dbReference>